<dbReference type="CDD" id="cd02440">
    <property type="entry name" value="AdoMet_MTases"/>
    <property type="match status" value="1"/>
</dbReference>
<keyword evidence="3" id="KW-0949">S-adenosyl-L-methionine</keyword>
<dbReference type="InterPro" id="IPR029063">
    <property type="entry name" value="SAM-dependent_MTases_sf"/>
</dbReference>
<name>A0ABU2H164_9ACTN</name>
<dbReference type="Gene3D" id="3.40.50.150">
    <property type="entry name" value="Vaccinia Virus protein VP39"/>
    <property type="match status" value="1"/>
</dbReference>
<proteinExistence type="predicted"/>
<dbReference type="GO" id="GO:0032259">
    <property type="term" value="P:methylation"/>
    <property type="evidence" value="ECO:0007669"/>
    <property type="project" value="UniProtKB-KW"/>
</dbReference>
<accession>A0ABU2H164</accession>
<gene>
    <name evidence="5" type="ORF">RIF23_01890</name>
</gene>
<sequence>MPQPPNRWTELVGEGHGHRYDQRFSDLAASGVDVHGEARFCAARLRPGARILDAGCGTGRVAVWLAEQGFDCVGVDVDASMLDQARARAPQLPWVHRDLAELDSVDLGADFDAVIAAGNVIPLLAGGTEARAVGRLAERLRPDGLLIAGFGLDAAHLPLSEAPVQLADYDSWCRVAGLELRERYATWDGDPYTEGGYAVSVHTRPR</sequence>
<evidence type="ECO:0000259" key="4">
    <source>
        <dbReference type="Pfam" id="PF13649"/>
    </source>
</evidence>
<protein>
    <submittedName>
        <fullName evidence="5">Class I SAM-dependent methyltransferase</fullName>
        <ecNumber evidence="5">2.1.-.-</ecNumber>
    </submittedName>
</protein>
<dbReference type="RefSeq" id="WP_310910555.1">
    <property type="nucleotide sequence ID" value="NZ_JAVLVT010000001.1"/>
</dbReference>
<evidence type="ECO:0000256" key="3">
    <source>
        <dbReference type="ARBA" id="ARBA00022691"/>
    </source>
</evidence>
<dbReference type="SUPFAM" id="SSF53335">
    <property type="entry name" value="S-adenosyl-L-methionine-dependent methyltransferases"/>
    <property type="match status" value="1"/>
</dbReference>
<evidence type="ECO:0000256" key="1">
    <source>
        <dbReference type="ARBA" id="ARBA00022603"/>
    </source>
</evidence>
<dbReference type="Proteomes" id="UP001250214">
    <property type="component" value="Unassembled WGS sequence"/>
</dbReference>
<dbReference type="EC" id="2.1.-.-" evidence="5"/>
<dbReference type="EMBL" id="JAVLVT010000001">
    <property type="protein sequence ID" value="MDS1269041.1"/>
    <property type="molecule type" value="Genomic_DNA"/>
</dbReference>
<evidence type="ECO:0000256" key="2">
    <source>
        <dbReference type="ARBA" id="ARBA00022679"/>
    </source>
</evidence>
<dbReference type="Pfam" id="PF13649">
    <property type="entry name" value="Methyltransf_25"/>
    <property type="match status" value="1"/>
</dbReference>
<dbReference type="GO" id="GO:0008168">
    <property type="term" value="F:methyltransferase activity"/>
    <property type="evidence" value="ECO:0007669"/>
    <property type="project" value="UniProtKB-KW"/>
</dbReference>
<keyword evidence="1 5" id="KW-0489">Methyltransferase</keyword>
<organism evidence="5 6">
    <name type="scientific">Lipingzhangella rawalii</name>
    <dbReference type="NCBI Taxonomy" id="2055835"/>
    <lineage>
        <taxon>Bacteria</taxon>
        <taxon>Bacillati</taxon>
        <taxon>Actinomycetota</taxon>
        <taxon>Actinomycetes</taxon>
        <taxon>Streptosporangiales</taxon>
        <taxon>Nocardiopsidaceae</taxon>
        <taxon>Lipingzhangella</taxon>
    </lineage>
</organism>
<comment type="caution">
    <text evidence="5">The sequence shown here is derived from an EMBL/GenBank/DDBJ whole genome shotgun (WGS) entry which is preliminary data.</text>
</comment>
<keyword evidence="2 5" id="KW-0808">Transferase</keyword>
<dbReference type="PANTHER" id="PTHR43464">
    <property type="entry name" value="METHYLTRANSFERASE"/>
    <property type="match status" value="1"/>
</dbReference>
<evidence type="ECO:0000313" key="6">
    <source>
        <dbReference type="Proteomes" id="UP001250214"/>
    </source>
</evidence>
<dbReference type="PANTHER" id="PTHR43464:SF19">
    <property type="entry name" value="UBIQUINONE BIOSYNTHESIS O-METHYLTRANSFERASE, MITOCHONDRIAL"/>
    <property type="match status" value="1"/>
</dbReference>
<reference evidence="6" key="1">
    <citation type="submission" date="2023-07" db="EMBL/GenBank/DDBJ databases">
        <title>Novel species in the genus Lipingzhangella isolated from Sambhar Salt Lake.</title>
        <authorList>
            <person name="Jiya N."/>
            <person name="Kajale S."/>
            <person name="Sharma A."/>
        </authorList>
    </citation>
    <scope>NUCLEOTIDE SEQUENCE [LARGE SCALE GENOMIC DNA]</scope>
    <source>
        <strain evidence="6">LS1_29</strain>
    </source>
</reference>
<dbReference type="InterPro" id="IPR041698">
    <property type="entry name" value="Methyltransf_25"/>
</dbReference>
<feature type="domain" description="Methyltransferase" evidence="4">
    <location>
        <begin position="51"/>
        <end position="144"/>
    </location>
</feature>
<keyword evidence="6" id="KW-1185">Reference proteome</keyword>
<evidence type="ECO:0000313" key="5">
    <source>
        <dbReference type="EMBL" id="MDS1269041.1"/>
    </source>
</evidence>